<protein>
    <recommendedName>
        <fullName evidence="2">Bacterial Pleckstrin homology domain-containing protein</fullName>
    </recommendedName>
</protein>
<feature type="domain" description="Bacterial Pleckstrin homology" evidence="2">
    <location>
        <begin position="348"/>
        <end position="447"/>
    </location>
</feature>
<feature type="transmembrane region" description="Helical" evidence="1">
    <location>
        <begin position="135"/>
        <end position="152"/>
    </location>
</feature>
<evidence type="ECO:0000313" key="3">
    <source>
        <dbReference type="EMBL" id="OJG19851.1"/>
    </source>
</evidence>
<dbReference type="Proteomes" id="UP000181884">
    <property type="component" value="Unassembled WGS sequence"/>
</dbReference>
<comment type="caution">
    <text evidence="3">The sequence shown here is derived from an EMBL/GenBank/DDBJ whole genome shotgun (WGS) entry which is preliminary data.</text>
</comment>
<keyword evidence="1" id="KW-0812">Transmembrane</keyword>
<feature type="transmembrane region" description="Helical" evidence="1">
    <location>
        <begin position="317"/>
        <end position="339"/>
    </location>
</feature>
<feature type="transmembrane region" description="Helical" evidence="1">
    <location>
        <begin position="52"/>
        <end position="69"/>
    </location>
</feature>
<keyword evidence="1" id="KW-1133">Transmembrane helix</keyword>
<gene>
    <name evidence="3" type="ORF">RU97_GL000084</name>
</gene>
<dbReference type="AlphaFoldDB" id="A0A1L8RJA4"/>
<feature type="transmembrane region" description="Helical" evidence="1">
    <location>
        <begin position="206"/>
        <end position="227"/>
    </location>
</feature>
<sequence>MLILIAMYFILAFSMMVPGNPHKNIILENTLPKDKLTDPRVTAIRKMYKKRLLQFAGILTLVTLPSFLLRYDSLVMLSFTLLLLISIFSFFLLEIRYIRKMRELIVKEDWELPTEAILVDTKLVRLKNQKMVSPYWFIPVIILLGISIWLSTQDWNGGSLIMILASIFLVAMMLVLYWTIRRLPVKPLTDDAQINQQYNDLMRHHWSALVLILTYAFLPMFFMPSSIYQLSTFWANVSLALFLMILFAAVFFTFYYLYDLRRKQDFLIEQAPDYRYTGDDQYWKYGVYINPNDQRLMVPDRIGMNISVNLGKKSGQVFMIVTGIVVAFALLAANIPLFMMDFTNDPVQAELSQKELVLKAPMTTTSEIPLGTIESVELVNELPSNVIRTAGIGSDQYLLGNFTVAGKNSVLYIDTDSKPILKITTKAKDYYFTEKKPTDTQKLYDKLTAEP</sequence>
<feature type="transmembrane region" description="Helical" evidence="1">
    <location>
        <begin position="158"/>
        <end position="180"/>
    </location>
</feature>
<evidence type="ECO:0000313" key="4">
    <source>
        <dbReference type="Proteomes" id="UP000181884"/>
    </source>
</evidence>
<proteinExistence type="predicted"/>
<organism evidence="3 4">
    <name type="scientific">Enterococcus canis</name>
    <dbReference type="NCBI Taxonomy" id="214095"/>
    <lineage>
        <taxon>Bacteria</taxon>
        <taxon>Bacillati</taxon>
        <taxon>Bacillota</taxon>
        <taxon>Bacilli</taxon>
        <taxon>Lactobacillales</taxon>
        <taxon>Enterococcaceae</taxon>
        <taxon>Enterococcus</taxon>
    </lineage>
</organism>
<evidence type="ECO:0000256" key="1">
    <source>
        <dbReference type="SAM" id="Phobius"/>
    </source>
</evidence>
<keyword evidence="1" id="KW-0472">Membrane</keyword>
<dbReference type="InterPro" id="IPR027783">
    <property type="entry name" value="Bacterial_PH-related"/>
</dbReference>
<dbReference type="EMBL" id="JXKH01000001">
    <property type="protein sequence ID" value="OJG19851.1"/>
    <property type="molecule type" value="Genomic_DNA"/>
</dbReference>
<dbReference type="STRING" id="214095.RU97_GL000084"/>
<evidence type="ECO:0000259" key="2">
    <source>
        <dbReference type="Pfam" id="PF10882"/>
    </source>
</evidence>
<dbReference type="Pfam" id="PF10882">
    <property type="entry name" value="bPH_5"/>
    <property type="match status" value="1"/>
</dbReference>
<name>A0A1L8RJA4_9ENTE</name>
<accession>A0A1L8RJA4</accession>
<feature type="transmembrane region" description="Helical" evidence="1">
    <location>
        <begin position="75"/>
        <end position="93"/>
    </location>
</feature>
<reference evidence="3 4" key="1">
    <citation type="submission" date="2014-12" db="EMBL/GenBank/DDBJ databases">
        <title>Draft genome sequences of 29 type strains of Enterococci.</title>
        <authorList>
            <person name="Zhong Z."/>
            <person name="Sun Z."/>
            <person name="Liu W."/>
            <person name="Zhang W."/>
            <person name="Zhang H."/>
        </authorList>
    </citation>
    <scope>NUCLEOTIDE SEQUENCE [LARGE SCALE GENOMIC DNA]</scope>
    <source>
        <strain evidence="3 4">DSM 17029</strain>
    </source>
</reference>
<keyword evidence="4" id="KW-1185">Reference proteome</keyword>
<feature type="transmembrane region" description="Helical" evidence="1">
    <location>
        <begin position="233"/>
        <end position="258"/>
    </location>
</feature>